<keyword evidence="3" id="KW-1185">Reference proteome</keyword>
<evidence type="ECO:0000313" key="2">
    <source>
        <dbReference type="EMBL" id="KAF1968619.1"/>
    </source>
</evidence>
<protein>
    <submittedName>
        <fullName evidence="2">Uncharacterized protein</fullName>
    </submittedName>
</protein>
<feature type="compositionally biased region" description="Polar residues" evidence="1">
    <location>
        <begin position="134"/>
        <end position="148"/>
    </location>
</feature>
<dbReference type="SUPFAM" id="SSF47661">
    <property type="entry name" value="t-snare proteins"/>
    <property type="match status" value="1"/>
</dbReference>
<proteinExistence type="predicted"/>
<organism evidence="2 3">
    <name type="scientific">Bimuria novae-zelandiae CBS 107.79</name>
    <dbReference type="NCBI Taxonomy" id="1447943"/>
    <lineage>
        <taxon>Eukaryota</taxon>
        <taxon>Fungi</taxon>
        <taxon>Dikarya</taxon>
        <taxon>Ascomycota</taxon>
        <taxon>Pezizomycotina</taxon>
        <taxon>Dothideomycetes</taxon>
        <taxon>Pleosporomycetidae</taxon>
        <taxon>Pleosporales</taxon>
        <taxon>Massarineae</taxon>
        <taxon>Didymosphaeriaceae</taxon>
        <taxon>Bimuria</taxon>
    </lineage>
</organism>
<feature type="compositionally biased region" description="Polar residues" evidence="1">
    <location>
        <begin position="189"/>
        <end position="200"/>
    </location>
</feature>
<dbReference type="GO" id="GO:0061630">
    <property type="term" value="F:ubiquitin protein ligase activity"/>
    <property type="evidence" value="ECO:0007669"/>
    <property type="project" value="InterPro"/>
</dbReference>
<evidence type="ECO:0000256" key="1">
    <source>
        <dbReference type="SAM" id="MobiDB-lite"/>
    </source>
</evidence>
<gene>
    <name evidence="2" type="ORF">BU23DRAFT_479677</name>
</gene>
<dbReference type="PANTHER" id="PTHR14305">
    <property type="entry name" value="E3 UBIQUITIN-PROTEIN LIGASE CCNB1IP1"/>
    <property type="match status" value="1"/>
</dbReference>
<reference evidence="2" key="1">
    <citation type="journal article" date="2020" name="Stud. Mycol.">
        <title>101 Dothideomycetes genomes: a test case for predicting lifestyles and emergence of pathogens.</title>
        <authorList>
            <person name="Haridas S."/>
            <person name="Albert R."/>
            <person name="Binder M."/>
            <person name="Bloem J."/>
            <person name="Labutti K."/>
            <person name="Salamov A."/>
            <person name="Andreopoulos B."/>
            <person name="Baker S."/>
            <person name="Barry K."/>
            <person name="Bills G."/>
            <person name="Bluhm B."/>
            <person name="Cannon C."/>
            <person name="Castanera R."/>
            <person name="Culley D."/>
            <person name="Daum C."/>
            <person name="Ezra D."/>
            <person name="Gonzalez J."/>
            <person name="Henrissat B."/>
            <person name="Kuo A."/>
            <person name="Liang C."/>
            <person name="Lipzen A."/>
            <person name="Lutzoni F."/>
            <person name="Magnuson J."/>
            <person name="Mondo S."/>
            <person name="Nolan M."/>
            <person name="Ohm R."/>
            <person name="Pangilinan J."/>
            <person name="Park H.-J."/>
            <person name="Ramirez L."/>
            <person name="Alfaro M."/>
            <person name="Sun H."/>
            <person name="Tritt A."/>
            <person name="Yoshinaga Y."/>
            <person name="Zwiers L.-H."/>
            <person name="Turgeon B."/>
            <person name="Goodwin S."/>
            <person name="Spatafora J."/>
            <person name="Crous P."/>
            <person name="Grigoriev I."/>
        </authorList>
    </citation>
    <scope>NUCLEOTIDE SEQUENCE</scope>
    <source>
        <strain evidence="2">CBS 107.79</strain>
    </source>
</reference>
<dbReference type="GO" id="GO:0016192">
    <property type="term" value="P:vesicle-mediated transport"/>
    <property type="evidence" value="ECO:0007669"/>
    <property type="project" value="InterPro"/>
</dbReference>
<accession>A0A6A5UXC0</accession>
<feature type="region of interest" description="Disordered" evidence="1">
    <location>
        <begin position="62"/>
        <end position="83"/>
    </location>
</feature>
<feature type="compositionally biased region" description="Basic and acidic residues" evidence="1">
    <location>
        <begin position="71"/>
        <end position="83"/>
    </location>
</feature>
<dbReference type="EMBL" id="ML976718">
    <property type="protein sequence ID" value="KAF1968619.1"/>
    <property type="molecule type" value="Genomic_DNA"/>
</dbReference>
<dbReference type="OrthoDB" id="441210at2759"/>
<feature type="compositionally biased region" description="Low complexity" evidence="1">
    <location>
        <begin position="159"/>
        <end position="168"/>
    </location>
</feature>
<dbReference type="InterPro" id="IPR010989">
    <property type="entry name" value="SNARE"/>
</dbReference>
<dbReference type="InterPro" id="IPR042448">
    <property type="entry name" value="CCNB1IP1"/>
</dbReference>
<dbReference type="PANTHER" id="PTHR14305:SF0">
    <property type="entry name" value="E3 UBIQUITIN-PROTEIN LIGASE CCNB1IP1"/>
    <property type="match status" value="1"/>
</dbReference>
<dbReference type="AlphaFoldDB" id="A0A6A5UXC0"/>
<dbReference type="Proteomes" id="UP000800036">
    <property type="component" value="Unassembled WGS sequence"/>
</dbReference>
<dbReference type="GO" id="GO:0000795">
    <property type="term" value="C:synaptonemal complex"/>
    <property type="evidence" value="ECO:0007669"/>
    <property type="project" value="InterPro"/>
</dbReference>
<dbReference type="GO" id="GO:0016020">
    <property type="term" value="C:membrane"/>
    <property type="evidence" value="ECO:0007669"/>
    <property type="project" value="InterPro"/>
</dbReference>
<evidence type="ECO:0000313" key="3">
    <source>
        <dbReference type="Proteomes" id="UP000800036"/>
    </source>
</evidence>
<sequence>MECASRGLAFYSYQSSQEVIYQEHLAKALTEKYTSLSQDMDQLVHDANARITALQEKLQAMQEEQASLEQKNQELQDAYRDKSKAQAHAQKMYLSLKAQLMATHVANAAGEDVDHTLNTIRQGDRFVDRIPGTRSGTSNINQVGTSQQHGGGRLHNRAGSGSSCSSGQQRGGGGITFNPQLQARMFGGRTNTGRTLSSAEVSHERSS</sequence>
<dbReference type="GO" id="GO:0007131">
    <property type="term" value="P:reciprocal meiotic recombination"/>
    <property type="evidence" value="ECO:0007669"/>
    <property type="project" value="InterPro"/>
</dbReference>
<feature type="region of interest" description="Disordered" evidence="1">
    <location>
        <begin position="130"/>
        <end position="207"/>
    </location>
</feature>
<name>A0A6A5UXC0_9PLEO</name>